<dbReference type="EMBL" id="JARGEI010000028">
    <property type="protein sequence ID" value="KAJ8706507.1"/>
    <property type="molecule type" value="Genomic_DNA"/>
</dbReference>
<organism evidence="2 3">
    <name type="scientific">Mythimna separata</name>
    <name type="common">Oriental armyworm</name>
    <name type="synonym">Pseudaletia separata</name>
    <dbReference type="NCBI Taxonomy" id="271217"/>
    <lineage>
        <taxon>Eukaryota</taxon>
        <taxon>Metazoa</taxon>
        <taxon>Ecdysozoa</taxon>
        <taxon>Arthropoda</taxon>
        <taxon>Hexapoda</taxon>
        <taxon>Insecta</taxon>
        <taxon>Pterygota</taxon>
        <taxon>Neoptera</taxon>
        <taxon>Endopterygota</taxon>
        <taxon>Lepidoptera</taxon>
        <taxon>Glossata</taxon>
        <taxon>Ditrysia</taxon>
        <taxon>Noctuoidea</taxon>
        <taxon>Noctuidae</taxon>
        <taxon>Noctuinae</taxon>
        <taxon>Hadenini</taxon>
        <taxon>Mythimna</taxon>
    </lineage>
</organism>
<evidence type="ECO:0000313" key="2">
    <source>
        <dbReference type="EMBL" id="KAJ8706507.1"/>
    </source>
</evidence>
<dbReference type="Proteomes" id="UP001231518">
    <property type="component" value="Chromosome 30"/>
</dbReference>
<protein>
    <submittedName>
        <fullName evidence="2">Uncharacterized protein</fullName>
    </submittedName>
</protein>
<feature type="region of interest" description="Disordered" evidence="1">
    <location>
        <begin position="1"/>
        <end position="36"/>
    </location>
</feature>
<comment type="caution">
    <text evidence="2">The sequence shown here is derived from an EMBL/GenBank/DDBJ whole genome shotgun (WGS) entry which is preliminary data.</text>
</comment>
<feature type="compositionally biased region" description="Polar residues" evidence="1">
    <location>
        <begin position="63"/>
        <end position="78"/>
    </location>
</feature>
<feature type="compositionally biased region" description="Basic and acidic residues" evidence="1">
    <location>
        <begin position="16"/>
        <end position="35"/>
    </location>
</feature>
<proteinExistence type="predicted"/>
<evidence type="ECO:0000313" key="3">
    <source>
        <dbReference type="Proteomes" id="UP001231518"/>
    </source>
</evidence>
<feature type="compositionally biased region" description="Polar residues" evidence="1">
    <location>
        <begin position="1"/>
        <end position="15"/>
    </location>
</feature>
<accession>A0AAD8DLF9</accession>
<dbReference type="AlphaFoldDB" id="A0AAD8DLF9"/>
<name>A0AAD8DLF9_MYTSE</name>
<keyword evidence="3" id="KW-1185">Reference proteome</keyword>
<sequence>MDISKSTLVKSYSTSEAKKYTQKKEKVSKSNDEFAPRTTLCTGVQPLKRGVYVEKKSTKISINNNAQSPDEPTNQLLITPNPMPRPSKKRFLTSVLNVLSKSTAGTQFPENTQGKKPDKTMNKQKIREDEEDLREEWATAPQIQKKKHKYRSRILNSQANIQDSFTVLQSKKDMLQSSSNHSEYINAYDADPVENETVDWPEGLPPRNQEYENTACNSNAKYCKQSKFPKSVDRGVYDFFVDMIKTTKEYDDMDTELKDELLSSANRSRASLHSNNSIRRNVSEANLKESASQTYFVPRKLSSHLAYSILPDEQKEWMNKQMLEHIQPQLSQHRRTAKRKRKLRQKHVEEKLCALQYKTGKLPKSSSLPLPRKKKSTKYNAKIIARQNAKENFLKSLKEELQLKSNETYEEPGNFFEALQVIARNKRLSEWKSDGSSDPDDTACQFKPRSVLSKRSAYYSEPRFSRGYRKRKNIKAHFDDETDYSHHSIEVVGYDYEKVRMPAKKEKKSCSSFVSAVSTPPNNEDFWADYKENDNSPLFIQRQYVLEKLRQLEGR</sequence>
<evidence type="ECO:0000256" key="1">
    <source>
        <dbReference type="SAM" id="MobiDB-lite"/>
    </source>
</evidence>
<reference evidence="2" key="1">
    <citation type="submission" date="2023-03" db="EMBL/GenBank/DDBJ databases">
        <title>Chromosome-level genomes of two armyworms, Mythimna separata and Mythimna loreyi, provide insights into the biosynthesis and reception of sex pheromones.</title>
        <authorList>
            <person name="Zhao H."/>
        </authorList>
    </citation>
    <scope>NUCLEOTIDE SEQUENCE</scope>
    <source>
        <strain evidence="2">BeijingLab</strain>
        <tissue evidence="2">Pupa</tissue>
    </source>
</reference>
<feature type="region of interest" description="Disordered" evidence="1">
    <location>
        <begin position="63"/>
        <end position="87"/>
    </location>
</feature>
<gene>
    <name evidence="2" type="ORF">PYW07_012585</name>
</gene>